<comment type="caution">
    <text evidence="1">The sequence shown here is derived from an EMBL/GenBank/DDBJ whole genome shotgun (WGS) entry which is preliminary data.</text>
</comment>
<reference evidence="2" key="1">
    <citation type="journal article" date="2022" name="Mol. Ecol. Resour.">
        <title>The genomes of chicory, endive, great burdock and yacon provide insights into Asteraceae palaeo-polyploidization history and plant inulin production.</title>
        <authorList>
            <person name="Fan W."/>
            <person name="Wang S."/>
            <person name="Wang H."/>
            <person name="Wang A."/>
            <person name="Jiang F."/>
            <person name="Liu H."/>
            <person name="Zhao H."/>
            <person name="Xu D."/>
            <person name="Zhang Y."/>
        </authorList>
    </citation>
    <scope>NUCLEOTIDE SEQUENCE [LARGE SCALE GENOMIC DNA]</scope>
    <source>
        <strain evidence="2">cv. Niubang</strain>
    </source>
</reference>
<dbReference type="EMBL" id="CM042052">
    <property type="protein sequence ID" value="KAI3720053.1"/>
    <property type="molecule type" value="Genomic_DNA"/>
</dbReference>
<dbReference type="Proteomes" id="UP001055879">
    <property type="component" value="Linkage Group LG06"/>
</dbReference>
<evidence type="ECO:0000313" key="1">
    <source>
        <dbReference type="EMBL" id="KAI3720053.1"/>
    </source>
</evidence>
<reference evidence="1 2" key="2">
    <citation type="journal article" date="2022" name="Mol. Ecol. Resour.">
        <title>The genomes of chicory, endive, great burdock and yacon provide insights into Asteraceae paleo-polyploidization history and plant inulin production.</title>
        <authorList>
            <person name="Fan W."/>
            <person name="Wang S."/>
            <person name="Wang H."/>
            <person name="Wang A."/>
            <person name="Jiang F."/>
            <person name="Liu H."/>
            <person name="Zhao H."/>
            <person name="Xu D."/>
            <person name="Zhang Y."/>
        </authorList>
    </citation>
    <scope>NUCLEOTIDE SEQUENCE [LARGE SCALE GENOMIC DNA]</scope>
    <source>
        <strain evidence="2">cv. Niubang</strain>
    </source>
</reference>
<proteinExistence type="predicted"/>
<protein>
    <submittedName>
        <fullName evidence="1">Uncharacterized protein</fullName>
    </submittedName>
</protein>
<evidence type="ECO:0000313" key="2">
    <source>
        <dbReference type="Proteomes" id="UP001055879"/>
    </source>
</evidence>
<keyword evidence="2" id="KW-1185">Reference proteome</keyword>
<sequence>MAIDVCSTSEPFISPRISFSHDLNNQSSDVPTTDATVVAAATTFDFCITSDILQQITSADELFFDGVLLPAQIKKPENLLPQPKSITSGDEATDVHKKRLKELISDVGDDDDEEQEKSSSRSFWLFKQTTSLNSDNGRGSKRLFRSLSLKRLLRSNSTDSALNPRETVAPKVIEKSSSRKESTVFQRCSSSIQTPTSHYSYNGNNSWRQSNKKKNSGGGVIKINPILNIPPTLNMNSYGFGSFFSNDKPKNKSK</sequence>
<accession>A0ACB9BDM7</accession>
<name>A0ACB9BDM7_ARCLA</name>
<organism evidence="1 2">
    <name type="scientific">Arctium lappa</name>
    <name type="common">Greater burdock</name>
    <name type="synonym">Lappa major</name>
    <dbReference type="NCBI Taxonomy" id="4217"/>
    <lineage>
        <taxon>Eukaryota</taxon>
        <taxon>Viridiplantae</taxon>
        <taxon>Streptophyta</taxon>
        <taxon>Embryophyta</taxon>
        <taxon>Tracheophyta</taxon>
        <taxon>Spermatophyta</taxon>
        <taxon>Magnoliopsida</taxon>
        <taxon>eudicotyledons</taxon>
        <taxon>Gunneridae</taxon>
        <taxon>Pentapetalae</taxon>
        <taxon>asterids</taxon>
        <taxon>campanulids</taxon>
        <taxon>Asterales</taxon>
        <taxon>Asteraceae</taxon>
        <taxon>Carduoideae</taxon>
        <taxon>Cardueae</taxon>
        <taxon>Arctiinae</taxon>
        <taxon>Arctium</taxon>
    </lineage>
</organism>
<gene>
    <name evidence="1" type="ORF">L6452_20961</name>
</gene>